<evidence type="ECO:0000256" key="2">
    <source>
        <dbReference type="ARBA" id="ARBA00022679"/>
    </source>
</evidence>
<dbReference type="PANTHER" id="PTHR12526">
    <property type="entry name" value="GLYCOSYLTRANSFERASE"/>
    <property type="match status" value="1"/>
</dbReference>
<organism evidence="3 4">
    <name type="scientific">Geomonas subterranea</name>
    <dbReference type="NCBI Taxonomy" id="2847989"/>
    <lineage>
        <taxon>Bacteria</taxon>
        <taxon>Pseudomonadati</taxon>
        <taxon>Thermodesulfobacteriota</taxon>
        <taxon>Desulfuromonadia</taxon>
        <taxon>Geobacterales</taxon>
        <taxon>Geobacteraceae</taxon>
        <taxon>Geomonas</taxon>
    </lineage>
</organism>
<reference evidence="3 4" key="1">
    <citation type="submission" date="2021-06" db="EMBL/GenBank/DDBJ databases">
        <title>Gemonas diversity in paddy soil.</title>
        <authorList>
            <person name="Liu G."/>
        </authorList>
    </citation>
    <scope>NUCLEOTIDE SEQUENCE [LARGE SCALE GENOMIC DNA]</scope>
    <source>
        <strain evidence="3 4">RG2</strain>
    </source>
</reference>
<accession>A0ABX8LL10</accession>
<proteinExistence type="predicted"/>
<evidence type="ECO:0000313" key="3">
    <source>
        <dbReference type="EMBL" id="QXE91557.1"/>
    </source>
</evidence>
<dbReference type="Pfam" id="PF13692">
    <property type="entry name" value="Glyco_trans_1_4"/>
    <property type="match status" value="1"/>
</dbReference>
<dbReference type="EMBL" id="CP077683">
    <property type="protein sequence ID" value="QXE91557.1"/>
    <property type="molecule type" value="Genomic_DNA"/>
</dbReference>
<keyword evidence="1" id="KW-0328">Glycosyltransferase</keyword>
<gene>
    <name evidence="3" type="ORF">KP001_03140</name>
</gene>
<dbReference type="PANTHER" id="PTHR12526:SF629">
    <property type="entry name" value="TEICHURONIC ACID BIOSYNTHESIS GLYCOSYLTRANSFERASE TUAH-RELATED"/>
    <property type="match status" value="1"/>
</dbReference>
<dbReference type="RefSeq" id="WP_217288138.1">
    <property type="nucleotide sequence ID" value="NZ_CP077683.1"/>
</dbReference>
<name>A0ABX8LL10_9BACT</name>
<protein>
    <submittedName>
        <fullName evidence="3">Glycosyltransferase family 4 protein</fullName>
    </submittedName>
</protein>
<keyword evidence="2" id="KW-0808">Transferase</keyword>
<keyword evidence="4" id="KW-1185">Reference proteome</keyword>
<evidence type="ECO:0000256" key="1">
    <source>
        <dbReference type="ARBA" id="ARBA00022676"/>
    </source>
</evidence>
<dbReference type="CDD" id="cd03801">
    <property type="entry name" value="GT4_PimA-like"/>
    <property type="match status" value="1"/>
</dbReference>
<dbReference type="Proteomes" id="UP000683559">
    <property type="component" value="Chromosome"/>
</dbReference>
<evidence type="ECO:0000313" key="4">
    <source>
        <dbReference type="Proteomes" id="UP000683559"/>
    </source>
</evidence>
<sequence>MPVESELVYISNTRIPSRKANTYQSFCVCEAFADFFEKVSFWHPRRWNPDGGLCADPFAFYNVERRFTLVELEALDNRLFATRFHLGYAATNTLFGLVAAMRLLLDGKQKTVFVRDVGTLKAIGSFRRLGLLRHHRVIFEEHVFAPGHLPYLAMLDGLVTINRHLENLYRERLDIPILTAHDGVRLTEYGEKCPRPPGPPQVLYLGNFFRWKGVHTLAQAAQQFGDEVIFRFVGGSQEPDPEFQSTISRRQNVRVEGFVGRVEALERLRQASVLVLPNSGLDTMSTYTSPLKLFEYMAAGRPIVASRLPSLMEILHDGENAILCNPDDPADLAAKIRFVLKNDCSHLTRRAWQDVQEYGWGNRARNICAWMNFLEAG</sequence>